<evidence type="ECO:0000313" key="2">
    <source>
        <dbReference type="EMBL" id="QQP57655.1"/>
    </source>
</evidence>
<reference evidence="3" key="1">
    <citation type="submission" date="2021-01" db="EMBL/GenBank/DDBJ databases">
        <title>Caligus Genome Assembly.</title>
        <authorList>
            <person name="Gallardo-Escarate C."/>
        </authorList>
    </citation>
    <scope>NUCLEOTIDE SEQUENCE [LARGE SCALE GENOMIC DNA]</scope>
</reference>
<accession>A0A7T8KKT4</accession>
<dbReference type="AlphaFoldDB" id="A0A7T8KKT4"/>
<feature type="non-terminal residue" evidence="2">
    <location>
        <position position="85"/>
    </location>
</feature>
<evidence type="ECO:0000313" key="3">
    <source>
        <dbReference type="Proteomes" id="UP000595437"/>
    </source>
</evidence>
<evidence type="ECO:0000256" key="1">
    <source>
        <dbReference type="SAM" id="MobiDB-lite"/>
    </source>
</evidence>
<sequence>MTIQMATSDFIASKPAGVRHELRLVPAWGREGKPKKTLQWGLVTKSAECWVWTKRRKQGGKRSPVPTAEDLDKHLDSYNSANPKR</sequence>
<proteinExistence type="predicted"/>
<protein>
    <submittedName>
        <fullName evidence="2">Uncharacterized protein</fullName>
    </submittedName>
</protein>
<gene>
    <name evidence="2" type="ORF">FKW44_002718</name>
</gene>
<feature type="region of interest" description="Disordered" evidence="1">
    <location>
        <begin position="55"/>
        <end position="85"/>
    </location>
</feature>
<organism evidence="2 3">
    <name type="scientific">Caligus rogercresseyi</name>
    <name type="common">Sea louse</name>
    <dbReference type="NCBI Taxonomy" id="217165"/>
    <lineage>
        <taxon>Eukaryota</taxon>
        <taxon>Metazoa</taxon>
        <taxon>Ecdysozoa</taxon>
        <taxon>Arthropoda</taxon>
        <taxon>Crustacea</taxon>
        <taxon>Multicrustacea</taxon>
        <taxon>Hexanauplia</taxon>
        <taxon>Copepoda</taxon>
        <taxon>Siphonostomatoida</taxon>
        <taxon>Caligidae</taxon>
        <taxon>Caligus</taxon>
    </lineage>
</organism>
<dbReference type="EMBL" id="CP045891">
    <property type="protein sequence ID" value="QQP57655.1"/>
    <property type="molecule type" value="Genomic_DNA"/>
</dbReference>
<dbReference type="Proteomes" id="UP000595437">
    <property type="component" value="Chromosome 2"/>
</dbReference>
<name>A0A7T8KKT4_CALRO</name>
<keyword evidence="3" id="KW-1185">Reference proteome</keyword>